<evidence type="ECO:0000313" key="2">
    <source>
        <dbReference type="Proteomes" id="UP000789570"/>
    </source>
</evidence>
<organism evidence="1 2">
    <name type="scientific">Funneliformis caledonium</name>
    <dbReference type="NCBI Taxonomy" id="1117310"/>
    <lineage>
        <taxon>Eukaryota</taxon>
        <taxon>Fungi</taxon>
        <taxon>Fungi incertae sedis</taxon>
        <taxon>Mucoromycota</taxon>
        <taxon>Glomeromycotina</taxon>
        <taxon>Glomeromycetes</taxon>
        <taxon>Glomerales</taxon>
        <taxon>Glomeraceae</taxon>
        <taxon>Funneliformis</taxon>
    </lineage>
</organism>
<reference evidence="1" key="1">
    <citation type="submission" date="2021-06" db="EMBL/GenBank/DDBJ databases">
        <authorList>
            <person name="Kallberg Y."/>
            <person name="Tangrot J."/>
            <person name="Rosling A."/>
        </authorList>
    </citation>
    <scope>NUCLEOTIDE SEQUENCE</scope>
    <source>
        <strain evidence="1">UK204</strain>
    </source>
</reference>
<accession>A0A9N8V8S1</accession>
<gene>
    <name evidence="1" type="ORF">FCALED_LOCUS645</name>
</gene>
<dbReference type="EMBL" id="CAJVPQ010000066">
    <property type="protein sequence ID" value="CAG8442408.1"/>
    <property type="molecule type" value="Genomic_DNA"/>
</dbReference>
<protein>
    <submittedName>
        <fullName evidence="1">4125_t:CDS:1</fullName>
    </submittedName>
</protein>
<dbReference type="Proteomes" id="UP000789570">
    <property type="component" value="Unassembled WGS sequence"/>
</dbReference>
<proteinExistence type="predicted"/>
<name>A0A9N8V8S1_9GLOM</name>
<sequence>MKILSCGIRPLSNSMSHKVPVTAILDYCANCNIIGILYEINLSFQSKYNELKQVEVTDVFITNKPELESVLILDQLWFQENAMKVDFPNKTLTLLDGTSCEVKYN</sequence>
<evidence type="ECO:0000313" key="1">
    <source>
        <dbReference type="EMBL" id="CAG8442408.1"/>
    </source>
</evidence>
<dbReference type="OrthoDB" id="2385471at2759"/>
<dbReference type="AlphaFoldDB" id="A0A9N8V8S1"/>
<comment type="caution">
    <text evidence="1">The sequence shown here is derived from an EMBL/GenBank/DDBJ whole genome shotgun (WGS) entry which is preliminary data.</text>
</comment>
<keyword evidence="2" id="KW-1185">Reference proteome</keyword>